<sequence length="143" mass="14974">MKCLSSVLLVFALVTFFAAMSTEGQAVTDGEAEWGGNLRRALQASEESLSKRQSKVSVGANTDSYGRTTANLGLSHTTSGGHNFNGGLSHDSFGRTSGSLGYSKSFDNGRGSIGAHVSRDFGRGGGTSVGFGGSWRFKRDLRA</sequence>
<name>A0AAV3YM21_9GAST</name>
<evidence type="ECO:0008006" key="4">
    <source>
        <dbReference type="Google" id="ProtNLM"/>
    </source>
</evidence>
<gene>
    <name evidence="2" type="ORF">PoB_001047700</name>
</gene>
<keyword evidence="1" id="KW-0732">Signal</keyword>
<protein>
    <recommendedName>
        <fullName evidence="4">Attacin C-terminal domain-containing protein</fullName>
    </recommendedName>
</protein>
<evidence type="ECO:0000313" key="3">
    <source>
        <dbReference type="Proteomes" id="UP000735302"/>
    </source>
</evidence>
<dbReference type="EMBL" id="BLXT01001274">
    <property type="protein sequence ID" value="GFN83971.1"/>
    <property type="molecule type" value="Genomic_DNA"/>
</dbReference>
<evidence type="ECO:0000313" key="2">
    <source>
        <dbReference type="EMBL" id="GFN83971.1"/>
    </source>
</evidence>
<feature type="chain" id="PRO_5043730248" description="Attacin C-terminal domain-containing protein" evidence="1">
    <location>
        <begin position="25"/>
        <end position="143"/>
    </location>
</feature>
<accession>A0AAV3YM21</accession>
<reference evidence="2 3" key="1">
    <citation type="journal article" date="2021" name="Elife">
        <title>Chloroplast acquisition without the gene transfer in kleptoplastic sea slugs, Plakobranchus ocellatus.</title>
        <authorList>
            <person name="Maeda T."/>
            <person name="Takahashi S."/>
            <person name="Yoshida T."/>
            <person name="Shimamura S."/>
            <person name="Takaki Y."/>
            <person name="Nagai Y."/>
            <person name="Toyoda A."/>
            <person name="Suzuki Y."/>
            <person name="Arimoto A."/>
            <person name="Ishii H."/>
            <person name="Satoh N."/>
            <person name="Nishiyama T."/>
            <person name="Hasebe M."/>
            <person name="Maruyama T."/>
            <person name="Minagawa J."/>
            <person name="Obokata J."/>
            <person name="Shigenobu S."/>
        </authorList>
    </citation>
    <scope>NUCLEOTIDE SEQUENCE [LARGE SCALE GENOMIC DNA]</scope>
</reference>
<feature type="signal peptide" evidence="1">
    <location>
        <begin position="1"/>
        <end position="24"/>
    </location>
</feature>
<dbReference type="AlphaFoldDB" id="A0AAV3YM21"/>
<evidence type="ECO:0000256" key="1">
    <source>
        <dbReference type="SAM" id="SignalP"/>
    </source>
</evidence>
<dbReference type="Proteomes" id="UP000735302">
    <property type="component" value="Unassembled WGS sequence"/>
</dbReference>
<comment type="caution">
    <text evidence="2">The sequence shown here is derived from an EMBL/GenBank/DDBJ whole genome shotgun (WGS) entry which is preliminary data.</text>
</comment>
<organism evidence="2 3">
    <name type="scientific">Plakobranchus ocellatus</name>
    <dbReference type="NCBI Taxonomy" id="259542"/>
    <lineage>
        <taxon>Eukaryota</taxon>
        <taxon>Metazoa</taxon>
        <taxon>Spiralia</taxon>
        <taxon>Lophotrochozoa</taxon>
        <taxon>Mollusca</taxon>
        <taxon>Gastropoda</taxon>
        <taxon>Heterobranchia</taxon>
        <taxon>Euthyneura</taxon>
        <taxon>Panpulmonata</taxon>
        <taxon>Sacoglossa</taxon>
        <taxon>Placobranchoidea</taxon>
        <taxon>Plakobranchidae</taxon>
        <taxon>Plakobranchus</taxon>
    </lineage>
</organism>
<keyword evidence="3" id="KW-1185">Reference proteome</keyword>
<proteinExistence type="predicted"/>